<proteinExistence type="predicted"/>
<protein>
    <submittedName>
        <fullName evidence="2">Uncharacterized protein</fullName>
    </submittedName>
</protein>
<comment type="caution">
    <text evidence="2">The sequence shown here is derived from an EMBL/GenBank/DDBJ whole genome shotgun (WGS) entry which is preliminary data.</text>
</comment>
<reference evidence="2 3" key="1">
    <citation type="journal article" name="Sci. Rep.">
        <title>Genome-scale phylogenetic analyses confirm Olpidium as the closest living zoosporic fungus to the non-flagellated, terrestrial fungi.</title>
        <authorList>
            <person name="Chang Y."/>
            <person name="Rochon D."/>
            <person name="Sekimoto S."/>
            <person name="Wang Y."/>
            <person name="Chovatia M."/>
            <person name="Sandor L."/>
            <person name="Salamov A."/>
            <person name="Grigoriev I.V."/>
            <person name="Stajich J.E."/>
            <person name="Spatafora J.W."/>
        </authorList>
    </citation>
    <scope>NUCLEOTIDE SEQUENCE [LARGE SCALE GENOMIC DNA]</scope>
    <source>
        <strain evidence="2">S191</strain>
    </source>
</reference>
<name>A0A8H7ZUF3_9FUNG</name>
<keyword evidence="3" id="KW-1185">Reference proteome</keyword>
<evidence type="ECO:0000313" key="2">
    <source>
        <dbReference type="EMBL" id="KAG5459853.1"/>
    </source>
</evidence>
<dbReference type="EMBL" id="JAEFCI010006196">
    <property type="protein sequence ID" value="KAG5459853.1"/>
    <property type="molecule type" value="Genomic_DNA"/>
</dbReference>
<sequence length="184" mass="20728">MRNARRQRSSRFQLGLMFHGLGAWSSAEKDDADEQADRKCEEADEDAQHPQVPVQPADGLEGVRAELHNYYLDDEGGKQNNHEDVVLQDPAEDVQSPVGPAHVDLVAEIEHHESVKHRSPDRVAKRLVPLRAARGQIRHEVCKKRRPGVQEDQGRSAQHNGLPEDHAPHVPGDERLLLVVDRRL</sequence>
<dbReference type="AlphaFoldDB" id="A0A8H7ZUF3"/>
<accession>A0A8H7ZUF3</accession>
<feature type="compositionally biased region" description="Basic and acidic residues" evidence="1">
    <location>
        <begin position="162"/>
        <end position="174"/>
    </location>
</feature>
<organism evidence="2 3">
    <name type="scientific">Olpidium bornovanus</name>
    <dbReference type="NCBI Taxonomy" id="278681"/>
    <lineage>
        <taxon>Eukaryota</taxon>
        <taxon>Fungi</taxon>
        <taxon>Fungi incertae sedis</taxon>
        <taxon>Olpidiomycota</taxon>
        <taxon>Olpidiomycotina</taxon>
        <taxon>Olpidiomycetes</taxon>
        <taxon>Olpidiales</taxon>
        <taxon>Olpidiaceae</taxon>
        <taxon>Olpidium</taxon>
    </lineage>
</organism>
<evidence type="ECO:0000313" key="3">
    <source>
        <dbReference type="Proteomes" id="UP000673691"/>
    </source>
</evidence>
<gene>
    <name evidence="2" type="ORF">BJ554DRAFT_8176</name>
</gene>
<feature type="region of interest" description="Disordered" evidence="1">
    <location>
        <begin position="25"/>
        <end position="58"/>
    </location>
</feature>
<evidence type="ECO:0000256" key="1">
    <source>
        <dbReference type="SAM" id="MobiDB-lite"/>
    </source>
</evidence>
<feature type="region of interest" description="Disordered" evidence="1">
    <location>
        <begin position="142"/>
        <end position="174"/>
    </location>
</feature>
<dbReference type="Proteomes" id="UP000673691">
    <property type="component" value="Unassembled WGS sequence"/>
</dbReference>